<accession>A0A5E7FSB2</accession>
<dbReference type="Proteomes" id="UP000409037">
    <property type="component" value="Unassembled WGS sequence"/>
</dbReference>
<evidence type="ECO:0000256" key="2">
    <source>
        <dbReference type="SAM" id="SignalP"/>
    </source>
</evidence>
<proteinExistence type="predicted"/>
<feature type="region of interest" description="Disordered" evidence="1">
    <location>
        <begin position="20"/>
        <end position="46"/>
    </location>
</feature>
<feature type="compositionally biased region" description="Low complexity" evidence="1">
    <location>
        <begin position="22"/>
        <end position="43"/>
    </location>
</feature>
<feature type="region of interest" description="Disordered" evidence="1">
    <location>
        <begin position="75"/>
        <end position="106"/>
    </location>
</feature>
<dbReference type="EMBL" id="CABVHU010000023">
    <property type="protein sequence ID" value="VVO42236.1"/>
    <property type="molecule type" value="Genomic_DNA"/>
</dbReference>
<sequence length="106" mass="9595" precursor="true">MKKLLAFALITSISLPLMAAETGPKAPKGPNAPATTATAPGATSGLSLSTPIAGAVTVGTGLAIGAGLVAVGVAASNSSGGGGNDGTPGTTGGGTSGTTGTTGTTR</sequence>
<feature type="chain" id="PRO_5022723821" evidence="2">
    <location>
        <begin position="20"/>
        <end position="106"/>
    </location>
</feature>
<name>A0A5E7FSB2_PSEFL</name>
<protein>
    <submittedName>
        <fullName evidence="3">Uncharacterized protein</fullName>
    </submittedName>
</protein>
<gene>
    <name evidence="3" type="ORF">PS833_05973</name>
</gene>
<keyword evidence="2" id="KW-0732">Signal</keyword>
<evidence type="ECO:0000313" key="4">
    <source>
        <dbReference type="Proteomes" id="UP000409037"/>
    </source>
</evidence>
<feature type="signal peptide" evidence="2">
    <location>
        <begin position="1"/>
        <end position="19"/>
    </location>
</feature>
<reference evidence="3 4" key="1">
    <citation type="submission" date="2019-09" db="EMBL/GenBank/DDBJ databases">
        <authorList>
            <person name="Chandra G."/>
            <person name="Truman W A."/>
        </authorList>
    </citation>
    <scope>NUCLEOTIDE SEQUENCE [LARGE SCALE GENOMIC DNA]</scope>
    <source>
        <strain evidence="3">PS833</strain>
    </source>
</reference>
<feature type="compositionally biased region" description="Gly residues" evidence="1">
    <location>
        <begin position="79"/>
        <end position="97"/>
    </location>
</feature>
<evidence type="ECO:0000313" key="3">
    <source>
        <dbReference type="EMBL" id="VVO42236.1"/>
    </source>
</evidence>
<dbReference type="AlphaFoldDB" id="A0A5E7FSB2"/>
<organism evidence="3 4">
    <name type="scientific">Pseudomonas fluorescens</name>
    <dbReference type="NCBI Taxonomy" id="294"/>
    <lineage>
        <taxon>Bacteria</taxon>
        <taxon>Pseudomonadati</taxon>
        <taxon>Pseudomonadota</taxon>
        <taxon>Gammaproteobacteria</taxon>
        <taxon>Pseudomonadales</taxon>
        <taxon>Pseudomonadaceae</taxon>
        <taxon>Pseudomonas</taxon>
    </lineage>
</organism>
<evidence type="ECO:0000256" key="1">
    <source>
        <dbReference type="SAM" id="MobiDB-lite"/>
    </source>
</evidence>